<evidence type="ECO:0000313" key="5">
    <source>
        <dbReference type="EMBL" id="KAF2304813.1"/>
    </source>
</evidence>
<dbReference type="GO" id="GO:0016746">
    <property type="term" value="F:acyltransferase activity"/>
    <property type="evidence" value="ECO:0007669"/>
    <property type="project" value="UniProtKB-KW"/>
</dbReference>
<keyword evidence="4" id="KW-0812">Transmembrane</keyword>
<dbReference type="PANTHER" id="PTHR31147">
    <property type="entry name" value="ACYL TRANSFERASE 4"/>
    <property type="match status" value="1"/>
</dbReference>
<evidence type="ECO:0000313" key="6">
    <source>
        <dbReference type="Proteomes" id="UP000467840"/>
    </source>
</evidence>
<comment type="caution">
    <text evidence="5">The sequence shown here is derived from an EMBL/GenBank/DDBJ whole genome shotgun (WGS) entry which is preliminary data.</text>
</comment>
<dbReference type="EMBL" id="JAAGAX010000009">
    <property type="protein sequence ID" value="KAF2304813.1"/>
    <property type="molecule type" value="Genomic_DNA"/>
</dbReference>
<sequence>MALSIIRTSRCLVRPFEQTPSGTLDLSVIDRLPVLRCNARTLHVFRNGPEAARVIREALSKGWFPTTLLQGVPRSPARVSFKLNAQDKVYGLLRHLLLIILNLSIILIMSQQSPMMSSFLIMFLKMTKASSHLSKCSICDGLGAAQFLNAVGELARGVEQLSISPVWCRDFSPAPPQQANATALPALPPPMPNYRLEHANIDISLDKIAQLKNEFQKSTGKTCSTFEVIAATFWRNRTIAINLKQNTNMKLVFFANCRQVLDLALPKGFYGNCFFPVTITVPTESLAQASNIEVIKLIQESKAKLPIEFGKYLKGEYLNDGEDPFTPPLIYSTLFISEWGRLGFNQVDYGWGPPVHIVPIQGSSIIPVGIIGSLPLPKKGIRLMTWCVEEGHRQQFINQIMKAT</sequence>
<protein>
    <submittedName>
        <fullName evidence="5">Uncharacterized protein</fullName>
    </submittedName>
</protein>
<keyword evidence="4" id="KW-0472">Membrane</keyword>
<accession>A0A6A6LXB7</accession>
<reference evidence="5 6" key="1">
    <citation type="journal article" date="2020" name="Mol. Plant">
        <title>The Chromosome-Based Rubber Tree Genome Provides New Insights into Spurge Genome Evolution and Rubber Biosynthesis.</title>
        <authorList>
            <person name="Liu J."/>
            <person name="Shi C."/>
            <person name="Shi C.C."/>
            <person name="Li W."/>
            <person name="Zhang Q.J."/>
            <person name="Zhang Y."/>
            <person name="Li K."/>
            <person name="Lu H.F."/>
            <person name="Shi C."/>
            <person name="Zhu S.T."/>
            <person name="Xiao Z.Y."/>
            <person name="Nan H."/>
            <person name="Yue Y."/>
            <person name="Zhu X.G."/>
            <person name="Wu Y."/>
            <person name="Hong X.N."/>
            <person name="Fan G.Y."/>
            <person name="Tong Y."/>
            <person name="Zhang D."/>
            <person name="Mao C.L."/>
            <person name="Liu Y.L."/>
            <person name="Hao S.J."/>
            <person name="Liu W.Q."/>
            <person name="Lv M.Q."/>
            <person name="Zhang H.B."/>
            <person name="Liu Y."/>
            <person name="Hu-Tang G.R."/>
            <person name="Wang J.P."/>
            <person name="Wang J.H."/>
            <person name="Sun Y.H."/>
            <person name="Ni S.B."/>
            <person name="Chen W.B."/>
            <person name="Zhang X.C."/>
            <person name="Jiao Y.N."/>
            <person name="Eichler E.E."/>
            <person name="Li G.H."/>
            <person name="Liu X."/>
            <person name="Gao L.Z."/>
        </authorList>
    </citation>
    <scope>NUCLEOTIDE SEQUENCE [LARGE SCALE GENOMIC DNA]</scope>
    <source>
        <strain evidence="6">cv. GT1</strain>
        <tissue evidence="5">Leaf</tissue>
    </source>
</reference>
<dbReference type="InterPro" id="IPR050898">
    <property type="entry name" value="Plant_acyltransferase"/>
</dbReference>
<dbReference type="AlphaFoldDB" id="A0A6A6LXB7"/>
<proteinExistence type="inferred from homology"/>
<feature type="transmembrane region" description="Helical" evidence="4">
    <location>
        <begin position="92"/>
        <end position="110"/>
    </location>
</feature>
<keyword evidence="4" id="KW-1133">Transmembrane helix</keyword>
<dbReference type="Proteomes" id="UP000467840">
    <property type="component" value="Chromosome 16"/>
</dbReference>
<keyword evidence="6" id="KW-1185">Reference proteome</keyword>
<name>A0A6A6LXB7_HEVBR</name>
<evidence type="ECO:0000256" key="1">
    <source>
        <dbReference type="ARBA" id="ARBA00009861"/>
    </source>
</evidence>
<organism evidence="5 6">
    <name type="scientific">Hevea brasiliensis</name>
    <name type="common">Para rubber tree</name>
    <name type="synonym">Siphonia brasiliensis</name>
    <dbReference type="NCBI Taxonomy" id="3981"/>
    <lineage>
        <taxon>Eukaryota</taxon>
        <taxon>Viridiplantae</taxon>
        <taxon>Streptophyta</taxon>
        <taxon>Embryophyta</taxon>
        <taxon>Tracheophyta</taxon>
        <taxon>Spermatophyta</taxon>
        <taxon>Magnoliopsida</taxon>
        <taxon>eudicotyledons</taxon>
        <taxon>Gunneridae</taxon>
        <taxon>Pentapetalae</taxon>
        <taxon>rosids</taxon>
        <taxon>fabids</taxon>
        <taxon>Malpighiales</taxon>
        <taxon>Euphorbiaceae</taxon>
        <taxon>Crotonoideae</taxon>
        <taxon>Micrandreae</taxon>
        <taxon>Hevea</taxon>
    </lineage>
</organism>
<keyword evidence="2" id="KW-0808">Transferase</keyword>
<dbReference type="Gene3D" id="3.30.559.10">
    <property type="entry name" value="Chloramphenicol acetyltransferase-like domain"/>
    <property type="match status" value="3"/>
</dbReference>
<evidence type="ECO:0000256" key="2">
    <source>
        <dbReference type="ARBA" id="ARBA00022679"/>
    </source>
</evidence>
<dbReference type="Pfam" id="PF02458">
    <property type="entry name" value="Transferase"/>
    <property type="match status" value="1"/>
</dbReference>
<gene>
    <name evidence="5" type="ORF">GH714_038036</name>
</gene>
<comment type="similarity">
    <text evidence="1">Belongs to the plant acyltransferase family.</text>
</comment>
<dbReference type="InterPro" id="IPR023213">
    <property type="entry name" value="CAT-like_dom_sf"/>
</dbReference>
<evidence type="ECO:0000256" key="4">
    <source>
        <dbReference type="SAM" id="Phobius"/>
    </source>
</evidence>
<dbReference type="PANTHER" id="PTHR31147:SF1">
    <property type="entry name" value="ACYL TRANSFERASE 4"/>
    <property type="match status" value="1"/>
</dbReference>
<evidence type="ECO:0000256" key="3">
    <source>
        <dbReference type="ARBA" id="ARBA00023315"/>
    </source>
</evidence>
<keyword evidence="3" id="KW-0012">Acyltransferase</keyword>